<accession>A0A4U5JGE1</accession>
<keyword evidence="2" id="KW-0645">Protease</keyword>
<name>A0A4U5JGE1_9EURY</name>
<reference evidence="2 3" key="1">
    <citation type="submission" date="2019-04" db="EMBL/GenBank/DDBJ databases">
        <title>Natronomonas sp. F20-122 a newhaloarchaeon isolated from a saline saltern of Isla Bacuta, Huelva, Spain.</title>
        <authorList>
            <person name="Duran-Viseras A."/>
            <person name="Sanchez-Porro C."/>
            <person name="Ventosa A."/>
        </authorList>
    </citation>
    <scope>NUCLEOTIDE SEQUENCE [LARGE SCALE GENOMIC DNA]</scope>
    <source>
        <strain evidence="2 3">F20-122</strain>
    </source>
</reference>
<dbReference type="GO" id="GO:0004180">
    <property type="term" value="F:carboxypeptidase activity"/>
    <property type="evidence" value="ECO:0007669"/>
    <property type="project" value="UniProtKB-KW"/>
</dbReference>
<feature type="domain" description="DUF7382" evidence="1">
    <location>
        <begin position="41"/>
        <end position="72"/>
    </location>
</feature>
<gene>
    <name evidence="2" type="ORF">DM868_02005</name>
</gene>
<organism evidence="2 3">
    <name type="scientific">Natronomonas salsuginis</name>
    <dbReference type="NCBI Taxonomy" id="2217661"/>
    <lineage>
        <taxon>Archaea</taxon>
        <taxon>Methanobacteriati</taxon>
        <taxon>Methanobacteriota</taxon>
        <taxon>Stenosarchaea group</taxon>
        <taxon>Halobacteria</taxon>
        <taxon>Halobacteriales</taxon>
        <taxon>Natronomonadaceae</taxon>
        <taxon>Natronomonas</taxon>
    </lineage>
</organism>
<dbReference type="Proteomes" id="UP000308037">
    <property type="component" value="Unassembled WGS sequence"/>
</dbReference>
<sequence>MRRIQRFNSDTRGIEGMPVRLVIALVVGVASLSVMMNMISGISGATVIARGGSARLDGVEAATTDQNGVAELELSPELRPNQGDGTVEFEVKPPAGSEYADERGNTALLVVSD</sequence>
<evidence type="ECO:0000313" key="3">
    <source>
        <dbReference type="Proteomes" id="UP000308037"/>
    </source>
</evidence>
<keyword evidence="2" id="KW-0378">Hydrolase</keyword>
<protein>
    <submittedName>
        <fullName evidence="2">Carboxypeptidase regulatory-like domain-containing protein</fullName>
    </submittedName>
</protein>
<dbReference type="AlphaFoldDB" id="A0A4U5JGE1"/>
<dbReference type="OrthoDB" id="300879at2157"/>
<dbReference type="RefSeq" id="WP_137275185.1">
    <property type="nucleotide sequence ID" value="NZ_QKNX01000001.1"/>
</dbReference>
<dbReference type="InterPro" id="IPR055806">
    <property type="entry name" value="DUF7382"/>
</dbReference>
<proteinExistence type="predicted"/>
<evidence type="ECO:0000259" key="1">
    <source>
        <dbReference type="Pfam" id="PF24107"/>
    </source>
</evidence>
<dbReference type="EMBL" id="QKNX01000001">
    <property type="protein sequence ID" value="TKR27885.1"/>
    <property type="molecule type" value="Genomic_DNA"/>
</dbReference>
<evidence type="ECO:0000313" key="2">
    <source>
        <dbReference type="EMBL" id="TKR27885.1"/>
    </source>
</evidence>
<dbReference type="Pfam" id="PF24107">
    <property type="entry name" value="DUF7382"/>
    <property type="match status" value="1"/>
</dbReference>
<keyword evidence="3" id="KW-1185">Reference proteome</keyword>
<comment type="caution">
    <text evidence="2">The sequence shown here is derived from an EMBL/GenBank/DDBJ whole genome shotgun (WGS) entry which is preliminary data.</text>
</comment>
<keyword evidence="2" id="KW-0121">Carboxypeptidase</keyword>